<keyword evidence="2" id="KW-1185">Reference proteome</keyword>
<evidence type="ECO:0000313" key="2">
    <source>
        <dbReference type="Proteomes" id="UP001283361"/>
    </source>
</evidence>
<dbReference type="AlphaFoldDB" id="A0AAE1CKY4"/>
<evidence type="ECO:0000313" key="1">
    <source>
        <dbReference type="EMBL" id="KAK3705293.1"/>
    </source>
</evidence>
<gene>
    <name evidence="1" type="ORF">RRG08_033259</name>
</gene>
<dbReference type="EMBL" id="JAWDGP010007772">
    <property type="protein sequence ID" value="KAK3705293.1"/>
    <property type="molecule type" value="Genomic_DNA"/>
</dbReference>
<sequence>MHQTLENVDIIGGIIMPRALALVATGRNTYRVQTFPMLNFFQPDNHCDRDANKGPVGVLRSSLTIIVTEMPTRVLLHVAKTDVKANTNTHFRPTYGIHTYHYSARLAMRCAKAGIRAHLQPTLGKTNEILVDDVGVTRGLDNSRAIFNMRTENATQATVITS</sequence>
<proteinExistence type="predicted"/>
<organism evidence="1 2">
    <name type="scientific">Elysia crispata</name>
    <name type="common">lettuce slug</name>
    <dbReference type="NCBI Taxonomy" id="231223"/>
    <lineage>
        <taxon>Eukaryota</taxon>
        <taxon>Metazoa</taxon>
        <taxon>Spiralia</taxon>
        <taxon>Lophotrochozoa</taxon>
        <taxon>Mollusca</taxon>
        <taxon>Gastropoda</taxon>
        <taxon>Heterobranchia</taxon>
        <taxon>Euthyneura</taxon>
        <taxon>Panpulmonata</taxon>
        <taxon>Sacoglossa</taxon>
        <taxon>Placobranchoidea</taxon>
        <taxon>Plakobranchidae</taxon>
        <taxon>Elysia</taxon>
    </lineage>
</organism>
<comment type="caution">
    <text evidence="1">The sequence shown here is derived from an EMBL/GenBank/DDBJ whole genome shotgun (WGS) entry which is preliminary data.</text>
</comment>
<dbReference type="Proteomes" id="UP001283361">
    <property type="component" value="Unassembled WGS sequence"/>
</dbReference>
<reference evidence="1" key="1">
    <citation type="journal article" date="2023" name="G3 (Bethesda)">
        <title>A reference genome for the long-term kleptoplast-retaining sea slug Elysia crispata morphotype clarki.</title>
        <authorList>
            <person name="Eastman K.E."/>
            <person name="Pendleton A.L."/>
            <person name="Shaikh M.A."/>
            <person name="Suttiyut T."/>
            <person name="Ogas R."/>
            <person name="Tomko P."/>
            <person name="Gavelis G."/>
            <person name="Widhalm J.R."/>
            <person name="Wisecaver J.H."/>
        </authorList>
    </citation>
    <scope>NUCLEOTIDE SEQUENCE</scope>
    <source>
        <strain evidence="1">ECLA1</strain>
    </source>
</reference>
<accession>A0AAE1CKY4</accession>
<name>A0AAE1CKY4_9GAST</name>
<protein>
    <submittedName>
        <fullName evidence="1">Uncharacterized protein</fullName>
    </submittedName>
</protein>